<name>A0A1H9XYB6_9PSEU</name>
<evidence type="ECO:0000313" key="3">
    <source>
        <dbReference type="Proteomes" id="UP000199028"/>
    </source>
</evidence>
<dbReference type="Proteomes" id="UP000199028">
    <property type="component" value="Unassembled WGS sequence"/>
</dbReference>
<evidence type="ECO:0000313" key="2">
    <source>
        <dbReference type="EMBL" id="SES51145.1"/>
    </source>
</evidence>
<accession>A0A1H9XYB6</accession>
<feature type="compositionally biased region" description="Basic and acidic residues" evidence="1">
    <location>
        <begin position="192"/>
        <end position="205"/>
    </location>
</feature>
<feature type="compositionally biased region" description="Basic and acidic residues" evidence="1">
    <location>
        <begin position="35"/>
        <end position="47"/>
    </location>
</feature>
<gene>
    <name evidence="2" type="ORF">SAMN05216195_12612</name>
</gene>
<sequence>MSRSHGNPASPPTKRQQRRRPLNTLPPLPNSQQRPNERPNHRVAERISRHKRRDHPVNRRPHQLKPLQFPDGRSPFTPLAERAKVVLPQQKPRSLIHRRNVQRTRPGQGVQPPQRMRSKGSIGNAVLVVPPHRGEPGVKGSRHHPSGEHPHIRGQRPRQPLGQPGNVNGVRQISVSDLTGGVHPRIGAPGHGQRDVLPQDHRQRVLENAADGPPGGLPRPPGELGPVVP</sequence>
<evidence type="ECO:0000256" key="1">
    <source>
        <dbReference type="SAM" id="MobiDB-lite"/>
    </source>
</evidence>
<protein>
    <submittedName>
        <fullName evidence="2">Uncharacterized protein</fullName>
    </submittedName>
</protein>
<proteinExistence type="predicted"/>
<reference evidence="3" key="1">
    <citation type="submission" date="2016-10" db="EMBL/GenBank/DDBJ databases">
        <authorList>
            <person name="Varghese N."/>
            <person name="Submissions S."/>
        </authorList>
    </citation>
    <scope>NUCLEOTIDE SEQUENCE [LARGE SCALE GENOMIC DNA]</scope>
    <source>
        <strain evidence="3">CGMCC 4.578</strain>
    </source>
</reference>
<keyword evidence="3" id="KW-1185">Reference proteome</keyword>
<dbReference type="EMBL" id="FOFT01000026">
    <property type="protein sequence ID" value="SES51145.1"/>
    <property type="molecule type" value="Genomic_DNA"/>
</dbReference>
<feature type="compositionally biased region" description="Pro residues" evidence="1">
    <location>
        <begin position="215"/>
        <end position="229"/>
    </location>
</feature>
<feature type="compositionally biased region" description="Polar residues" evidence="1">
    <location>
        <begin position="165"/>
        <end position="177"/>
    </location>
</feature>
<dbReference type="AlphaFoldDB" id="A0A1H9XYB6"/>
<feature type="region of interest" description="Disordered" evidence="1">
    <location>
        <begin position="1"/>
        <end position="229"/>
    </location>
</feature>
<feature type="compositionally biased region" description="Basic residues" evidence="1">
    <location>
        <begin position="48"/>
        <end position="63"/>
    </location>
</feature>
<organism evidence="2 3">
    <name type="scientific">Lentzea flaviverrucosa</name>
    <dbReference type="NCBI Taxonomy" id="200379"/>
    <lineage>
        <taxon>Bacteria</taxon>
        <taxon>Bacillati</taxon>
        <taxon>Actinomycetota</taxon>
        <taxon>Actinomycetes</taxon>
        <taxon>Pseudonocardiales</taxon>
        <taxon>Pseudonocardiaceae</taxon>
        <taxon>Lentzea</taxon>
    </lineage>
</organism>